<dbReference type="AlphaFoldDB" id="A0A7C4QKR4"/>
<comment type="subcellular location">
    <subcellularLocation>
        <location evidence="1">Cell membrane</location>
        <topology evidence="1">Multi-pass membrane protein</topology>
    </subcellularLocation>
</comment>
<evidence type="ECO:0000259" key="11">
    <source>
        <dbReference type="PROSITE" id="PS51371"/>
    </source>
</evidence>
<gene>
    <name evidence="12" type="ORF">ENS64_18590</name>
</gene>
<evidence type="ECO:0000256" key="10">
    <source>
        <dbReference type="SAM" id="Phobius"/>
    </source>
</evidence>
<dbReference type="GO" id="GO:0050660">
    <property type="term" value="F:flavin adenine dinucleotide binding"/>
    <property type="evidence" value="ECO:0007669"/>
    <property type="project" value="InterPro"/>
</dbReference>
<dbReference type="InterPro" id="IPR044751">
    <property type="entry name" value="Ion_transp-like_CBS"/>
</dbReference>
<dbReference type="GO" id="GO:0005886">
    <property type="term" value="C:plasma membrane"/>
    <property type="evidence" value="ECO:0007669"/>
    <property type="project" value="UniProtKB-SubCell"/>
</dbReference>
<keyword evidence="8 10" id="KW-0472">Membrane</keyword>
<feature type="domain" description="CBS" evidence="11">
    <location>
        <begin position="209"/>
        <end position="268"/>
    </location>
</feature>
<dbReference type="InterPro" id="IPR005170">
    <property type="entry name" value="Transptr-assoc_dom"/>
</dbReference>
<evidence type="ECO:0000256" key="7">
    <source>
        <dbReference type="ARBA" id="ARBA00023122"/>
    </source>
</evidence>
<dbReference type="Pfam" id="PF01595">
    <property type="entry name" value="CNNM"/>
    <property type="match status" value="1"/>
</dbReference>
<dbReference type="Pfam" id="PF03471">
    <property type="entry name" value="CorC_HlyC"/>
    <property type="match status" value="1"/>
</dbReference>
<accession>A0A7C4QKR4</accession>
<evidence type="ECO:0000256" key="6">
    <source>
        <dbReference type="ARBA" id="ARBA00022989"/>
    </source>
</evidence>
<dbReference type="PANTHER" id="PTHR22777">
    <property type="entry name" value="HEMOLYSIN-RELATED"/>
    <property type="match status" value="1"/>
</dbReference>
<evidence type="ECO:0000256" key="8">
    <source>
        <dbReference type="ARBA" id="ARBA00023136"/>
    </source>
</evidence>
<protein>
    <submittedName>
        <fullName evidence="12">HlyC/CorC family transporter</fullName>
    </submittedName>
</protein>
<dbReference type="SUPFAM" id="SSF56176">
    <property type="entry name" value="FAD-binding/transporter-associated domain-like"/>
    <property type="match status" value="1"/>
</dbReference>
<evidence type="ECO:0000256" key="2">
    <source>
        <dbReference type="ARBA" id="ARBA00006337"/>
    </source>
</evidence>
<proteinExistence type="inferred from homology"/>
<dbReference type="InterPro" id="IPR046342">
    <property type="entry name" value="CBS_dom_sf"/>
</dbReference>
<dbReference type="SMART" id="SM01091">
    <property type="entry name" value="CorC_HlyC"/>
    <property type="match status" value="1"/>
</dbReference>
<dbReference type="Gene3D" id="3.10.580.10">
    <property type="entry name" value="CBS-domain"/>
    <property type="match status" value="1"/>
</dbReference>
<keyword evidence="6 10" id="KW-1133">Transmembrane helix</keyword>
<comment type="caution">
    <text evidence="12">The sequence shown here is derived from an EMBL/GenBank/DDBJ whole genome shotgun (WGS) entry which is preliminary data.</text>
</comment>
<dbReference type="PANTHER" id="PTHR22777:SF32">
    <property type="entry name" value="UPF0053 INNER MEMBRANE PROTEIN YFJD"/>
    <property type="match status" value="1"/>
</dbReference>
<dbReference type="Pfam" id="PF00571">
    <property type="entry name" value="CBS"/>
    <property type="match status" value="2"/>
</dbReference>
<keyword evidence="4 10" id="KW-0812">Transmembrane</keyword>
<dbReference type="EMBL" id="DSVQ01000019">
    <property type="protein sequence ID" value="HGT41261.1"/>
    <property type="molecule type" value="Genomic_DNA"/>
</dbReference>
<name>A0A7C4QKR4_9PLAN</name>
<evidence type="ECO:0000256" key="3">
    <source>
        <dbReference type="ARBA" id="ARBA00022475"/>
    </source>
</evidence>
<evidence type="ECO:0000256" key="9">
    <source>
        <dbReference type="PROSITE-ProRule" id="PRU00703"/>
    </source>
</evidence>
<feature type="transmembrane region" description="Helical" evidence="10">
    <location>
        <begin position="127"/>
        <end position="148"/>
    </location>
</feature>
<feature type="transmembrane region" description="Helical" evidence="10">
    <location>
        <begin position="94"/>
        <end position="115"/>
    </location>
</feature>
<evidence type="ECO:0000256" key="4">
    <source>
        <dbReference type="ARBA" id="ARBA00022692"/>
    </source>
</evidence>
<comment type="similarity">
    <text evidence="2">Belongs to the UPF0053 family.</text>
</comment>
<keyword evidence="5" id="KW-0677">Repeat</keyword>
<dbReference type="SUPFAM" id="SSF54631">
    <property type="entry name" value="CBS-domain pair"/>
    <property type="match status" value="1"/>
</dbReference>
<reference evidence="12" key="1">
    <citation type="journal article" date="2020" name="mSystems">
        <title>Genome- and Community-Level Interaction Insights into Carbon Utilization and Element Cycling Functions of Hydrothermarchaeota in Hydrothermal Sediment.</title>
        <authorList>
            <person name="Zhou Z."/>
            <person name="Liu Y."/>
            <person name="Xu W."/>
            <person name="Pan J."/>
            <person name="Luo Z.H."/>
            <person name="Li M."/>
        </authorList>
    </citation>
    <scope>NUCLEOTIDE SEQUENCE [LARGE SCALE GENOMIC DNA]</scope>
    <source>
        <strain evidence="12">SpSt-508</strain>
    </source>
</reference>
<dbReference type="InterPro" id="IPR002550">
    <property type="entry name" value="CNNM"/>
</dbReference>
<dbReference type="InterPro" id="IPR016169">
    <property type="entry name" value="FAD-bd_PCMH_sub2"/>
</dbReference>
<evidence type="ECO:0000256" key="1">
    <source>
        <dbReference type="ARBA" id="ARBA00004651"/>
    </source>
</evidence>
<keyword evidence="3" id="KW-1003">Cell membrane</keyword>
<feature type="transmembrane region" description="Helical" evidence="10">
    <location>
        <begin position="6"/>
        <end position="25"/>
    </location>
</feature>
<keyword evidence="7 9" id="KW-0129">CBS domain</keyword>
<dbReference type="CDD" id="cd04590">
    <property type="entry name" value="CBS_pair_CorC_HlyC_assoc"/>
    <property type="match status" value="1"/>
</dbReference>
<organism evidence="12">
    <name type="scientific">Schlesneria paludicola</name>
    <dbReference type="NCBI Taxonomy" id="360056"/>
    <lineage>
        <taxon>Bacteria</taxon>
        <taxon>Pseudomonadati</taxon>
        <taxon>Planctomycetota</taxon>
        <taxon>Planctomycetia</taxon>
        <taxon>Planctomycetales</taxon>
        <taxon>Planctomycetaceae</taxon>
        <taxon>Schlesneria</taxon>
    </lineage>
</organism>
<dbReference type="SMART" id="SM00116">
    <property type="entry name" value="CBS"/>
    <property type="match status" value="2"/>
</dbReference>
<sequence>MTALPLLLTVLMAVMAWSAMGCYALRDFSYSRLEELCDRRRVPDRLRAIMTQQDQAVLVLEVLLTLATVGVALCVGWIVGLPGDDEVLAALPVFGQYALGLLAIVVVADLVPWVASRVASEQFLFRCWPLVQLLLWLCAPLLVLARAADVVAHQWSGRGEPEADDAAVIGEEIRTVVDEGTREGVLEQGAGAMIERVMEFQHEDVGAIMTPRTDMICIPVDSSLEEARQQLIESGHSRVPVIGESTDDIIGILYAKDLLRALEPQRPPGQPAPVLRDIVREPLHVPLTTQIPALLELLKREHVHIAIVVDEYGGVAGLVTMEDIVEEIVGEIADEYDDKHQPSDIVQVSEGVVDVDARVHLDDLNERFHYELPEDQEYDTIGGFLFSLVGRVPVPGETIPWGQWRFTVLDADQRRVNRVRIAPASAAAPHPSA</sequence>
<dbReference type="FunFam" id="3.10.580.10:FF:000002">
    <property type="entry name" value="Magnesium/cobalt efflux protein CorC"/>
    <property type="match status" value="1"/>
</dbReference>
<dbReference type="PROSITE" id="PS51371">
    <property type="entry name" value="CBS"/>
    <property type="match status" value="2"/>
</dbReference>
<dbReference type="InterPro" id="IPR036318">
    <property type="entry name" value="FAD-bd_PCMH-like_sf"/>
</dbReference>
<dbReference type="Gene3D" id="3.30.465.10">
    <property type="match status" value="1"/>
</dbReference>
<evidence type="ECO:0000256" key="5">
    <source>
        <dbReference type="ARBA" id="ARBA00022737"/>
    </source>
</evidence>
<evidence type="ECO:0000313" key="12">
    <source>
        <dbReference type="EMBL" id="HGT41261.1"/>
    </source>
</evidence>
<feature type="domain" description="CBS" evidence="11">
    <location>
        <begin position="278"/>
        <end position="335"/>
    </location>
</feature>
<feature type="transmembrane region" description="Helical" evidence="10">
    <location>
        <begin position="56"/>
        <end position="79"/>
    </location>
</feature>
<dbReference type="InterPro" id="IPR000644">
    <property type="entry name" value="CBS_dom"/>
</dbReference>